<accession>A0ABT3K2R8</accession>
<sequence>MNQFRMVPGQSYAFADLPIEGAFAKAFAAMVTNEGWEIGGNPIHSKLPPVKPGCVRLHDIKWVGIEPNRKR</sequence>
<evidence type="ECO:0008006" key="3">
    <source>
        <dbReference type="Google" id="ProtNLM"/>
    </source>
</evidence>
<dbReference type="EMBL" id="JANGSQ010000087">
    <property type="protein sequence ID" value="MCW4589710.1"/>
    <property type="molecule type" value="Genomic_DNA"/>
</dbReference>
<organism evidence="1 2">
    <name type="scientific">Gluconacetobacter entanii</name>
    <dbReference type="NCBI Taxonomy" id="108528"/>
    <lineage>
        <taxon>Bacteria</taxon>
        <taxon>Pseudomonadati</taxon>
        <taxon>Pseudomonadota</taxon>
        <taxon>Alphaproteobacteria</taxon>
        <taxon>Acetobacterales</taxon>
        <taxon>Acetobacteraceae</taxon>
        <taxon>Gluconacetobacter</taxon>
    </lineage>
</organism>
<gene>
    <name evidence="1" type="ORF">NO263_03850</name>
</gene>
<proteinExistence type="predicted"/>
<name>A0ABT3K2R8_9PROT</name>
<comment type="caution">
    <text evidence="1">The sequence shown here is derived from an EMBL/GenBank/DDBJ whole genome shotgun (WGS) entry which is preliminary data.</text>
</comment>
<keyword evidence="2" id="KW-1185">Reference proteome</keyword>
<protein>
    <recommendedName>
        <fullName evidence="3">DUF1737 domain-containing protein</fullName>
    </recommendedName>
</protein>
<evidence type="ECO:0000313" key="2">
    <source>
        <dbReference type="Proteomes" id="UP001526337"/>
    </source>
</evidence>
<reference evidence="1 2" key="1">
    <citation type="submission" date="2022-07" db="EMBL/GenBank/DDBJ databases">
        <title>Genome stability of Gluconacetobacter entanii AV429.</title>
        <authorList>
            <person name="Trcek J."/>
            <person name="Cepec E."/>
        </authorList>
    </citation>
    <scope>NUCLEOTIDE SEQUENCE [LARGE SCALE GENOMIC DNA]</scope>
    <source>
        <strain evidence="1 2">AV429_2022</strain>
    </source>
</reference>
<dbReference type="RefSeq" id="WP_141312848.1">
    <property type="nucleotide sequence ID" value="NZ_JABJWD010000054.1"/>
</dbReference>
<evidence type="ECO:0000313" key="1">
    <source>
        <dbReference type="EMBL" id="MCW4589710.1"/>
    </source>
</evidence>
<dbReference type="Proteomes" id="UP001526337">
    <property type="component" value="Unassembled WGS sequence"/>
</dbReference>